<dbReference type="Proteomes" id="UP000004018">
    <property type="component" value="Unassembled WGS sequence"/>
</dbReference>
<keyword evidence="1" id="KW-0812">Transmembrane</keyword>
<evidence type="ECO:0000313" key="3">
    <source>
        <dbReference type="Proteomes" id="UP000004018"/>
    </source>
</evidence>
<reference evidence="2 3" key="1">
    <citation type="submission" date="2011-04" db="EMBL/GenBank/DDBJ databases">
        <authorList>
            <person name="Harkins D.M."/>
            <person name="Madupu R."/>
            <person name="Durkin A.S."/>
            <person name="Torralba M."/>
            <person name="Methe B."/>
            <person name="Sutton G.G."/>
            <person name="Nelson K.E."/>
        </authorList>
    </citation>
    <scope>NUCLEOTIDE SEQUENCE [LARGE SCALE GENOMIC DNA]</scope>
    <source>
        <strain evidence="2 3">UPII 199-6</strain>
    </source>
</reference>
<name>A0ABP2L532_9FIRM</name>
<accession>A0ABP2L532</accession>
<evidence type="ECO:0000313" key="2">
    <source>
        <dbReference type="EMBL" id="EGL41428.1"/>
    </source>
</evidence>
<sequence length="190" mass="22357">MKKNEFMAQLKHYFRNSEPADLQGIIEDCEEQFRLGTKKREPEEYVCYRLGHPHNIYRYYIGEPIVPEENEQLNPDRFAAYETDPHPPVRRPYDVEPASAPHRAIPEHRRTGSRAGRIFFGFLCRFFYSLMALTCLGGIFWMNLPPYCVSEWLPLPQLSLQTLIYTVLALFFAGLTCAFLKRRCRTRRTS</sequence>
<dbReference type="EMBL" id="AFIJ01000011">
    <property type="protein sequence ID" value="EGL41428.1"/>
    <property type="molecule type" value="Genomic_DNA"/>
</dbReference>
<evidence type="ECO:0008006" key="4">
    <source>
        <dbReference type="Google" id="ProtNLM"/>
    </source>
</evidence>
<protein>
    <recommendedName>
        <fullName evidence="4">DUF1700 domain-containing protein</fullName>
    </recommendedName>
</protein>
<feature type="transmembrane region" description="Helical" evidence="1">
    <location>
        <begin position="118"/>
        <end position="142"/>
    </location>
</feature>
<keyword evidence="1" id="KW-1133">Transmembrane helix</keyword>
<proteinExistence type="predicted"/>
<keyword evidence="1" id="KW-0472">Membrane</keyword>
<organism evidence="2 3">
    <name type="scientific">Megasphaera lornae</name>
    <dbReference type="NCBI Taxonomy" id="1000568"/>
    <lineage>
        <taxon>Bacteria</taxon>
        <taxon>Bacillati</taxon>
        <taxon>Bacillota</taxon>
        <taxon>Negativicutes</taxon>
        <taxon>Veillonellales</taxon>
        <taxon>Veillonellaceae</taxon>
        <taxon>Megasphaera</taxon>
    </lineage>
</organism>
<dbReference type="RefSeq" id="WP_007390764.1">
    <property type="nucleotide sequence ID" value="NZ_AFIJ01000011.1"/>
</dbReference>
<feature type="transmembrane region" description="Helical" evidence="1">
    <location>
        <begin position="162"/>
        <end position="180"/>
    </location>
</feature>
<keyword evidence="3" id="KW-1185">Reference proteome</keyword>
<evidence type="ECO:0000256" key="1">
    <source>
        <dbReference type="SAM" id="Phobius"/>
    </source>
</evidence>
<gene>
    <name evidence="2" type="ORF">HMPREF1039_1444</name>
</gene>
<comment type="caution">
    <text evidence="2">The sequence shown here is derived from an EMBL/GenBank/DDBJ whole genome shotgun (WGS) entry which is preliminary data.</text>
</comment>